<evidence type="ECO:0000256" key="6">
    <source>
        <dbReference type="ARBA" id="ARBA00023004"/>
    </source>
</evidence>
<dbReference type="Proteomes" id="UP000186583">
    <property type="component" value="Unassembled WGS sequence"/>
</dbReference>
<dbReference type="STRING" id="708187.A0A1Q8S339"/>
<accession>A0A1Q8S339</accession>
<organism evidence="10 11">
    <name type="scientific">Colletotrichum chlorophyti</name>
    <dbReference type="NCBI Taxonomy" id="708187"/>
    <lineage>
        <taxon>Eukaryota</taxon>
        <taxon>Fungi</taxon>
        <taxon>Dikarya</taxon>
        <taxon>Ascomycota</taxon>
        <taxon>Pezizomycotina</taxon>
        <taxon>Sordariomycetes</taxon>
        <taxon>Hypocreomycetidae</taxon>
        <taxon>Glomerellales</taxon>
        <taxon>Glomerellaceae</taxon>
        <taxon>Colletotrichum</taxon>
    </lineage>
</organism>
<gene>
    <name evidence="10" type="ORF">CCHL11_02721</name>
</gene>
<dbReference type="AlphaFoldDB" id="A0A1Q8S339"/>
<keyword evidence="6" id="KW-0408">Iron</keyword>
<keyword evidence="4" id="KW-0479">Metal-binding</keyword>
<comment type="cofactor">
    <cofactor evidence="1">
        <name>heme b</name>
        <dbReference type="ChEBI" id="CHEBI:60344"/>
    </cofactor>
</comment>
<dbReference type="Gene3D" id="1.10.489.10">
    <property type="entry name" value="Chloroperoxidase-like"/>
    <property type="match status" value="1"/>
</dbReference>
<evidence type="ECO:0000256" key="2">
    <source>
        <dbReference type="ARBA" id="ARBA00022559"/>
    </source>
</evidence>
<dbReference type="InterPro" id="IPR000028">
    <property type="entry name" value="Chloroperoxidase"/>
</dbReference>
<evidence type="ECO:0000256" key="7">
    <source>
        <dbReference type="ARBA" id="ARBA00025795"/>
    </source>
</evidence>
<keyword evidence="11" id="KW-1185">Reference proteome</keyword>
<keyword evidence="2 10" id="KW-0575">Peroxidase</keyword>
<dbReference type="OrthoDB" id="407298at2759"/>
<dbReference type="Pfam" id="PF01328">
    <property type="entry name" value="Peroxidase_2"/>
    <property type="match status" value="1"/>
</dbReference>
<comment type="similarity">
    <text evidence="7">Belongs to the chloroperoxidase family.</text>
</comment>
<feature type="signal peptide" evidence="8">
    <location>
        <begin position="1"/>
        <end position="16"/>
    </location>
</feature>
<evidence type="ECO:0000313" key="10">
    <source>
        <dbReference type="EMBL" id="OLN95791.1"/>
    </source>
</evidence>
<sequence>MQLLLLLSGAIPVTFAFPSPPAGGSSCPPQSTTSTAGVDSTCLLKPNHFTWAPPGPEEVRSPCPALNTLANHGFLPHNGRNVTLDIVKKGLKDAMNIDEQLAAAAFTPALKANPKADSNAIDLDMLYQHNFLEHDGSLSRRDMYFDTSNRFDKDTFDSFLSYFGDAQTINTSSIANARGRHALEMSRINPTFTLPESALQLALGEAALLLTVWGSPTNPIANRSYLEFFFRNERLPVQLGWVPSSTPIDLPTIMQIGNDIKAQTPSDVPLTFKPQSTS</sequence>
<evidence type="ECO:0000313" key="11">
    <source>
        <dbReference type="Proteomes" id="UP000186583"/>
    </source>
</evidence>
<evidence type="ECO:0000256" key="5">
    <source>
        <dbReference type="ARBA" id="ARBA00023002"/>
    </source>
</evidence>
<evidence type="ECO:0000256" key="4">
    <source>
        <dbReference type="ARBA" id="ARBA00022723"/>
    </source>
</evidence>
<keyword evidence="8" id="KW-0732">Signal</keyword>
<dbReference type="EMBL" id="MPGH01000027">
    <property type="protein sequence ID" value="OLN95791.1"/>
    <property type="molecule type" value="Genomic_DNA"/>
</dbReference>
<keyword evidence="3" id="KW-0349">Heme</keyword>
<name>A0A1Q8S339_9PEZI</name>
<evidence type="ECO:0000256" key="3">
    <source>
        <dbReference type="ARBA" id="ARBA00022617"/>
    </source>
</evidence>
<evidence type="ECO:0000259" key="9">
    <source>
        <dbReference type="PROSITE" id="PS51405"/>
    </source>
</evidence>
<proteinExistence type="inferred from homology"/>
<dbReference type="InterPro" id="IPR036851">
    <property type="entry name" value="Chloroperoxidase-like_sf"/>
</dbReference>
<feature type="domain" description="Heme haloperoxidase family profile" evidence="9">
    <location>
        <begin position="47"/>
        <end position="258"/>
    </location>
</feature>
<reference evidence="10 11" key="1">
    <citation type="submission" date="2016-11" db="EMBL/GenBank/DDBJ databases">
        <title>Draft Genome Assembly of Colletotrichum chlorophyti a pathogen of herbaceous plants.</title>
        <authorList>
            <person name="Gan P."/>
            <person name="Narusaka M."/>
            <person name="Tsushima A."/>
            <person name="Narusaka Y."/>
            <person name="Takano Y."/>
            <person name="Shirasu K."/>
        </authorList>
    </citation>
    <scope>NUCLEOTIDE SEQUENCE [LARGE SCALE GENOMIC DNA]</scope>
    <source>
        <strain evidence="10 11">NTL11</strain>
    </source>
</reference>
<dbReference type="PANTHER" id="PTHR33577:SF9">
    <property type="entry name" value="PEROXIDASE STCC"/>
    <property type="match status" value="1"/>
</dbReference>
<dbReference type="SUPFAM" id="SSF47571">
    <property type="entry name" value="Cloroperoxidase"/>
    <property type="match status" value="1"/>
</dbReference>
<dbReference type="PROSITE" id="PS51405">
    <property type="entry name" value="HEME_HALOPEROXIDASE"/>
    <property type="match status" value="1"/>
</dbReference>
<feature type="chain" id="PRO_5012412467" evidence="8">
    <location>
        <begin position="17"/>
        <end position="278"/>
    </location>
</feature>
<evidence type="ECO:0000256" key="1">
    <source>
        <dbReference type="ARBA" id="ARBA00001970"/>
    </source>
</evidence>
<dbReference type="GO" id="GO:0004601">
    <property type="term" value="F:peroxidase activity"/>
    <property type="evidence" value="ECO:0007669"/>
    <property type="project" value="UniProtKB-KW"/>
</dbReference>
<dbReference type="PANTHER" id="PTHR33577">
    <property type="entry name" value="STERIGMATOCYSTIN BIOSYNTHESIS PEROXIDASE STCC-RELATED"/>
    <property type="match status" value="1"/>
</dbReference>
<evidence type="ECO:0000256" key="8">
    <source>
        <dbReference type="SAM" id="SignalP"/>
    </source>
</evidence>
<comment type="caution">
    <text evidence="10">The sequence shown here is derived from an EMBL/GenBank/DDBJ whole genome shotgun (WGS) entry which is preliminary data.</text>
</comment>
<keyword evidence="5" id="KW-0560">Oxidoreductase</keyword>
<protein>
    <submittedName>
        <fullName evidence="10">Putative sterigmatocystin biosynthesis peroxidase stcC 4</fullName>
    </submittedName>
</protein>
<dbReference type="GO" id="GO:0046872">
    <property type="term" value="F:metal ion binding"/>
    <property type="evidence" value="ECO:0007669"/>
    <property type="project" value="UniProtKB-KW"/>
</dbReference>